<evidence type="ECO:0000313" key="2">
    <source>
        <dbReference type="EMBL" id="KAF6209887.1"/>
    </source>
</evidence>
<dbReference type="Proteomes" id="UP000466442">
    <property type="component" value="Unassembled WGS sequence"/>
</dbReference>
<keyword evidence="1" id="KW-1133">Transmembrane helix</keyword>
<feature type="transmembrane region" description="Helical" evidence="1">
    <location>
        <begin position="108"/>
        <end position="128"/>
    </location>
</feature>
<feature type="transmembrane region" description="Helical" evidence="1">
    <location>
        <begin position="212"/>
        <end position="229"/>
    </location>
</feature>
<evidence type="ECO:0000256" key="1">
    <source>
        <dbReference type="SAM" id="Phobius"/>
    </source>
</evidence>
<keyword evidence="1" id="KW-0812">Transmembrane</keyword>
<organism evidence="2 3">
    <name type="scientific">Apolygus lucorum</name>
    <name type="common">Small green plant bug</name>
    <name type="synonym">Lygocoris lucorum</name>
    <dbReference type="NCBI Taxonomy" id="248454"/>
    <lineage>
        <taxon>Eukaryota</taxon>
        <taxon>Metazoa</taxon>
        <taxon>Ecdysozoa</taxon>
        <taxon>Arthropoda</taxon>
        <taxon>Hexapoda</taxon>
        <taxon>Insecta</taxon>
        <taxon>Pterygota</taxon>
        <taxon>Neoptera</taxon>
        <taxon>Paraneoptera</taxon>
        <taxon>Hemiptera</taxon>
        <taxon>Heteroptera</taxon>
        <taxon>Panheteroptera</taxon>
        <taxon>Cimicomorpha</taxon>
        <taxon>Miridae</taxon>
        <taxon>Mirini</taxon>
        <taxon>Apolygus</taxon>
    </lineage>
</organism>
<evidence type="ECO:0008006" key="4">
    <source>
        <dbReference type="Google" id="ProtNLM"/>
    </source>
</evidence>
<keyword evidence="3" id="KW-1185">Reference proteome</keyword>
<dbReference type="EMBL" id="WIXP02000006">
    <property type="protein sequence ID" value="KAF6209887.1"/>
    <property type="molecule type" value="Genomic_DNA"/>
</dbReference>
<proteinExistence type="predicted"/>
<accession>A0A8S9XLN5</accession>
<dbReference type="OrthoDB" id="6141723at2759"/>
<feature type="transmembrane region" description="Helical" evidence="1">
    <location>
        <begin position="179"/>
        <end position="200"/>
    </location>
</feature>
<evidence type="ECO:0000313" key="3">
    <source>
        <dbReference type="Proteomes" id="UP000466442"/>
    </source>
</evidence>
<comment type="caution">
    <text evidence="2">The sequence shown here is derived from an EMBL/GenBank/DDBJ whole genome shotgun (WGS) entry which is preliminary data.</text>
</comment>
<keyword evidence="1" id="KW-0472">Membrane</keyword>
<reference evidence="2" key="1">
    <citation type="journal article" date="2021" name="Mol. Ecol. Resour.">
        <title>Apolygus lucorum genome provides insights into omnivorousness and mesophyll feeding.</title>
        <authorList>
            <person name="Liu Y."/>
            <person name="Liu H."/>
            <person name="Wang H."/>
            <person name="Huang T."/>
            <person name="Liu B."/>
            <person name="Yang B."/>
            <person name="Yin L."/>
            <person name="Li B."/>
            <person name="Zhang Y."/>
            <person name="Zhang S."/>
            <person name="Jiang F."/>
            <person name="Zhang X."/>
            <person name="Ren Y."/>
            <person name="Wang B."/>
            <person name="Wang S."/>
            <person name="Lu Y."/>
            <person name="Wu K."/>
            <person name="Fan W."/>
            <person name="Wang G."/>
        </authorList>
    </citation>
    <scope>NUCLEOTIDE SEQUENCE</scope>
    <source>
        <strain evidence="2">12Hb</strain>
    </source>
</reference>
<gene>
    <name evidence="2" type="ORF">GE061_015641</name>
</gene>
<protein>
    <recommendedName>
        <fullName evidence="4">Gustatory receptor</fullName>
    </recommendedName>
</protein>
<name>A0A8S9XLN5_APOLU</name>
<sequence>MANYLTETWIGVIYLTRWVYDGYEAGERKEEVFAVAWLILIVSITSMIIHTCQSLSDEAELCNTVFLEYLIESTIVHQPRYSDPLSLTQLSRKKGYTFRAMKTVSINYNLGTSMVAAYITYMIVYFQIDFYSFKNHSAKKLPVSVVTHRGAIVIRTGCPICSYSSLDRQFININGYYDFFISTILFGTLLGGIYFTAVIYEAQDLGFTRVTVIMLLTLSMTTFATAAIIHTSQSTSDKADLCNSVLLESLINHTSINSTHSLGPLPLMHLTLRNSVTFKYLKIVPINYNLGTTMLTAYISYTIVYFQINFAKDFKEKVSQPSNASIIRGIHECLRNLVEKLSSVTKEDMPNETIYANQIHKHTFTCTKRGETTCRFGIPYYTNPGEEDL</sequence>
<dbReference type="AlphaFoldDB" id="A0A8S9XLN5"/>